<keyword evidence="4 7" id="KW-1133">Transmembrane helix</keyword>
<gene>
    <name evidence="9" type="ORF">SAMN02745172_02553</name>
</gene>
<keyword evidence="10" id="KW-1185">Reference proteome</keyword>
<protein>
    <submittedName>
        <fullName evidence="9">Drug resistance transporter, EmrB/QacA subfamily</fullName>
    </submittedName>
</protein>
<feature type="transmembrane region" description="Helical" evidence="7">
    <location>
        <begin position="144"/>
        <end position="161"/>
    </location>
</feature>
<accession>A0A1M7ZLX5</accession>
<dbReference type="InterPro" id="IPR011701">
    <property type="entry name" value="MFS"/>
</dbReference>
<feature type="transmembrane region" description="Helical" evidence="7">
    <location>
        <begin position="295"/>
        <end position="328"/>
    </location>
</feature>
<evidence type="ECO:0000256" key="1">
    <source>
        <dbReference type="ARBA" id="ARBA00004141"/>
    </source>
</evidence>
<dbReference type="SUPFAM" id="SSF103473">
    <property type="entry name" value="MFS general substrate transporter"/>
    <property type="match status" value="1"/>
</dbReference>
<dbReference type="Gene3D" id="1.20.1250.20">
    <property type="entry name" value="MFS general substrate transporter like domains"/>
    <property type="match status" value="1"/>
</dbReference>
<dbReference type="InterPro" id="IPR020846">
    <property type="entry name" value="MFS_dom"/>
</dbReference>
<dbReference type="PANTHER" id="PTHR42718:SF9">
    <property type="entry name" value="MAJOR FACILITATOR SUPERFAMILY MULTIDRUG TRANSPORTER MFSC"/>
    <property type="match status" value="1"/>
</dbReference>
<evidence type="ECO:0000256" key="7">
    <source>
        <dbReference type="SAM" id="Phobius"/>
    </source>
</evidence>
<dbReference type="Gene3D" id="1.20.1720.10">
    <property type="entry name" value="Multidrug resistance protein D"/>
    <property type="match status" value="1"/>
</dbReference>
<evidence type="ECO:0000259" key="8">
    <source>
        <dbReference type="PROSITE" id="PS50850"/>
    </source>
</evidence>
<name>A0A1M7ZLX5_9HYPH</name>
<evidence type="ECO:0000256" key="5">
    <source>
        <dbReference type="ARBA" id="ARBA00023136"/>
    </source>
</evidence>
<dbReference type="GO" id="GO:0022857">
    <property type="term" value="F:transmembrane transporter activity"/>
    <property type="evidence" value="ECO:0007669"/>
    <property type="project" value="InterPro"/>
</dbReference>
<feature type="transmembrane region" description="Helical" evidence="7">
    <location>
        <begin position="168"/>
        <end position="193"/>
    </location>
</feature>
<evidence type="ECO:0000256" key="2">
    <source>
        <dbReference type="ARBA" id="ARBA00022448"/>
    </source>
</evidence>
<sequence>MTPSSRLPPTHFTPPHDPTSRAHAPSNEPAQSEKARHRPVRSGRVLAGLSLAILLSQLGTNIINVALPTLVKDLGADFGSIQWVVVSYLLVVTALIVGVGRFGDQLGKKRLYLWGLAIFMAASVFCALSTSLPQLIAGRAGQGLGGAILMALSFAFVGEVFPKHRTGFAMGVLSTMVSLGIALGPSLGSLALAAFGWQAVFWLNLPFGLLAFLLVGRYLPDAIDAPKPPVQKAGFDWLGTIFLAATLGAYALAMTFSGKLGFGAPLVLQLGLGAGVGLALFLAVQVKARTPLLRLAMFGNALLSTSMAMSVLVYAVMMATLVLGPFFLSKALGLDTRMVGLVMTVGPLAAAIMGVPAGAIADRIGARLVMVVGLALFTIGAFAMSRVSLDGGVATYIVAILFISIGLALFQTPNNTAVMADARPEQRGLVSGLLALARNLGLITGASLMGALFASAASGMATATVATANAELVTNGMRFTFRIATMMAAAAFLLSLTTLRIRRGRG</sequence>
<evidence type="ECO:0000256" key="3">
    <source>
        <dbReference type="ARBA" id="ARBA00022692"/>
    </source>
</evidence>
<dbReference type="Proteomes" id="UP000186406">
    <property type="component" value="Unassembled WGS sequence"/>
</dbReference>
<dbReference type="Pfam" id="PF07690">
    <property type="entry name" value="MFS_1"/>
    <property type="match status" value="1"/>
</dbReference>
<dbReference type="PROSITE" id="PS50850">
    <property type="entry name" value="MFS"/>
    <property type="match status" value="1"/>
</dbReference>
<dbReference type="EMBL" id="FRXO01000004">
    <property type="protein sequence ID" value="SHO65904.1"/>
    <property type="molecule type" value="Genomic_DNA"/>
</dbReference>
<dbReference type="STRING" id="1123029.SAMN02745172_02553"/>
<keyword evidence="2" id="KW-0813">Transport</keyword>
<evidence type="ECO:0000256" key="4">
    <source>
        <dbReference type="ARBA" id="ARBA00022989"/>
    </source>
</evidence>
<feature type="transmembrane region" description="Helical" evidence="7">
    <location>
        <begin position="368"/>
        <end position="387"/>
    </location>
</feature>
<organism evidence="9 10">
    <name type="scientific">Pseudoxanthobacter soli DSM 19599</name>
    <dbReference type="NCBI Taxonomy" id="1123029"/>
    <lineage>
        <taxon>Bacteria</taxon>
        <taxon>Pseudomonadati</taxon>
        <taxon>Pseudomonadota</taxon>
        <taxon>Alphaproteobacteria</taxon>
        <taxon>Hyphomicrobiales</taxon>
        <taxon>Segnochrobactraceae</taxon>
        <taxon>Pseudoxanthobacter</taxon>
    </lineage>
</organism>
<feature type="transmembrane region" description="Helical" evidence="7">
    <location>
        <begin position="340"/>
        <end position="361"/>
    </location>
</feature>
<dbReference type="PRINTS" id="PR01036">
    <property type="entry name" value="TCRTETB"/>
</dbReference>
<dbReference type="InterPro" id="IPR036259">
    <property type="entry name" value="MFS_trans_sf"/>
</dbReference>
<dbReference type="OrthoDB" id="9812221at2"/>
<evidence type="ECO:0000256" key="6">
    <source>
        <dbReference type="SAM" id="MobiDB-lite"/>
    </source>
</evidence>
<reference evidence="9 10" key="1">
    <citation type="submission" date="2016-12" db="EMBL/GenBank/DDBJ databases">
        <authorList>
            <person name="Song W.-J."/>
            <person name="Kurnit D.M."/>
        </authorList>
    </citation>
    <scope>NUCLEOTIDE SEQUENCE [LARGE SCALE GENOMIC DNA]</scope>
    <source>
        <strain evidence="9 10">DSM 19599</strain>
    </source>
</reference>
<feature type="transmembrane region" description="Helical" evidence="7">
    <location>
        <begin position="111"/>
        <end position="132"/>
    </location>
</feature>
<comment type="subcellular location">
    <subcellularLocation>
        <location evidence="1">Membrane</location>
        <topology evidence="1">Multi-pass membrane protein</topology>
    </subcellularLocation>
</comment>
<proteinExistence type="predicted"/>
<feature type="transmembrane region" description="Helical" evidence="7">
    <location>
        <begin position="199"/>
        <end position="216"/>
    </location>
</feature>
<feature type="region of interest" description="Disordered" evidence="6">
    <location>
        <begin position="1"/>
        <end position="39"/>
    </location>
</feature>
<feature type="transmembrane region" description="Helical" evidence="7">
    <location>
        <begin position="393"/>
        <end position="412"/>
    </location>
</feature>
<dbReference type="GO" id="GO:0016020">
    <property type="term" value="C:membrane"/>
    <property type="evidence" value="ECO:0007669"/>
    <property type="project" value="UniProtKB-SubCell"/>
</dbReference>
<dbReference type="PANTHER" id="PTHR42718">
    <property type="entry name" value="MAJOR FACILITATOR SUPERFAMILY MULTIDRUG TRANSPORTER MFSC"/>
    <property type="match status" value="1"/>
</dbReference>
<keyword evidence="5 7" id="KW-0472">Membrane</keyword>
<feature type="domain" description="Major facilitator superfamily (MFS) profile" evidence="8">
    <location>
        <begin position="45"/>
        <end position="503"/>
    </location>
</feature>
<feature type="transmembrane region" description="Helical" evidence="7">
    <location>
        <begin position="45"/>
        <end position="67"/>
    </location>
</feature>
<feature type="transmembrane region" description="Helical" evidence="7">
    <location>
        <begin position="262"/>
        <end position="283"/>
    </location>
</feature>
<feature type="transmembrane region" description="Helical" evidence="7">
    <location>
        <begin position="237"/>
        <end position="256"/>
    </location>
</feature>
<keyword evidence="3 7" id="KW-0812">Transmembrane</keyword>
<evidence type="ECO:0000313" key="9">
    <source>
        <dbReference type="EMBL" id="SHO65904.1"/>
    </source>
</evidence>
<feature type="transmembrane region" description="Helical" evidence="7">
    <location>
        <begin position="79"/>
        <end position="99"/>
    </location>
</feature>
<evidence type="ECO:0000313" key="10">
    <source>
        <dbReference type="Proteomes" id="UP000186406"/>
    </source>
</evidence>
<dbReference type="CDD" id="cd17321">
    <property type="entry name" value="MFS_MMR_MDR_like"/>
    <property type="match status" value="1"/>
</dbReference>
<dbReference type="AlphaFoldDB" id="A0A1M7ZLX5"/>
<feature type="transmembrane region" description="Helical" evidence="7">
    <location>
        <begin position="433"/>
        <end position="459"/>
    </location>
</feature>
<feature type="transmembrane region" description="Helical" evidence="7">
    <location>
        <begin position="479"/>
        <end position="499"/>
    </location>
</feature>